<dbReference type="SMART" id="SM00209">
    <property type="entry name" value="TSP1"/>
    <property type="match status" value="7"/>
</dbReference>
<evidence type="ECO:0000256" key="2">
    <source>
        <dbReference type="ARBA" id="ARBA00022525"/>
    </source>
</evidence>
<dbReference type="PANTHER" id="PTHR22906:SF43">
    <property type="entry name" value="PROPERDIN"/>
    <property type="match status" value="1"/>
</dbReference>
<dbReference type="EMBL" id="CADEAL010001059">
    <property type="protein sequence ID" value="CAB1428498.1"/>
    <property type="molecule type" value="Genomic_DNA"/>
</dbReference>
<evidence type="ECO:0000256" key="6">
    <source>
        <dbReference type="SAM" id="SignalP"/>
    </source>
</evidence>
<feature type="chain" id="PRO_5040248980" description="Properdin" evidence="6">
    <location>
        <begin position="20"/>
        <end position="551"/>
    </location>
</feature>
<dbReference type="FunFam" id="2.20.100.10:FF:000001">
    <property type="entry name" value="semaphorin-5A isoform X1"/>
    <property type="match status" value="3"/>
</dbReference>
<evidence type="ECO:0000256" key="3">
    <source>
        <dbReference type="ARBA" id="ARBA00022729"/>
    </source>
</evidence>
<dbReference type="AlphaFoldDB" id="A0A9N7UB86"/>
<accession>A0A9N7UB86</accession>
<keyword evidence="4" id="KW-0677">Repeat</keyword>
<keyword evidence="2" id="KW-0964">Secreted</keyword>
<keyword evidence="3 6" id="KW-0732">Signal</keyword>
<evidence type="ECO:0000256" key="1">
    <source>
        <dbReference type="ARBA" id="ARBA00004613"/>
    </source>
</evidence>
<dbReference type="SUPFAM" id="SSF82895">
    <property type="entry name" value="TSP-1 type 1 repeat"/>
    <property type="match status" value="7"/>
</dbReference>
<dbReference type="InterPro" id="IPR052065">
    <property type="entry name" value="Compl_asym_regulator"/>
</dbReference>
<dbReference type="Pfam" id="PF00090">
    <property type="entry name" value="TSP_1"/>
    <property type="match status" value="6"/>
</dbReference>
<dbReference type="Gene3D" id="2.20.100.10">
    <property type="entry name" value="Thrombospondin type-1 (TSP1) repeat"/>
    <property type="match status" value="7"/>
</dbReference>
<dbReference type="InterPro" id="IPR036383">
    <property type="entry name" value="TSP1_rpt_sf"/>
</dbReference>
<organism evidence="7 8">
    <name type="scientific">Pleuronectes platessa</name>
    <name type="common">European plaice</name>
    <dbReference type="NCBI Taxonomy" id="8262"/>
    <lineage>
        <taxon>Eukaryota</taxon>
        <taxon>Metazoa</taxon>
        <taxon>Chordata</taxon>
        <taxon>Craniata</taxon>
        <taxon>Vertebrata</taxon>
        <taxon>Euteleostomi</taxon>
        <taxon>Actinopterygii</taxon>
        <taxon>Neopterygii</taxon>
        <taxon>Teleostei</taxon>
        <taxon>Neoteleostei</taxon>
        <taxon>Acanthomorphata</taxon>
        <taxon>Carangaria</taxon>
        <taxon>Pleuronectiformes</taxon>
        <taxon>Pleuronectoidei</taxon>
        <taxon>Pleuronectidae</taxon>
        <taxon>Pleuronectes</taxon>
    </lineage>
</organism>
<feature type="signal peptide" evidence="6">
    <location>
        <begin position="1"/>
        <end position="19"/>
    </location>
</feature>
<dbReference type="PROSITE" id="PS50092">
    <property type="entry name" value="TSP1"/>
    <property type="match status" value="7"/>
</dbReference>
<evidence type="ECO:0000256" key="5">
    <source>
        <dbReference type="ARBA" id="ARBA00023157"/>
    </source>
</evidence>
<evidence type="ECO:0000313" key="7">
    <source>
        <dbReference type="EMBL" id="CAB1428498.1"/>
    </source>
</evidence>
<name>A0A9N7UB86_PLEPL</name>
<keyword evidence="5" id="KW-1015">Disulfide bond</keyword>
<dbReference type="InterPro" id="IPR054019">
    <property type="entry name" value="CFP_TSR_C"/>
</dbReference>
<evidence type="ECO:0000256" key="4">
    <source>
        <dbReference type="ARBA" id="ARBA00022737"/>
    </source>
</evidence>
<sequence length="551" mass="59538">MKILQFLVLLLGSLQTSECVRCFAHFSLTSGQCAQELGEMDEDDCCQNPQYGYLATGGLCQSCGPPVWSPWSSWSQCTVLCGDGVRQRRRTCFGVGQSECDNAADKLQTEPCSGTCCDAKGWGLWGSWSPCSVTCGGGGVRERVRLCSSSSECRSACSGSSEETDTCPTHETCPVHGVRYRSCSSPAPSNDTASPGNGCPGGSSQTGLCSELPNCPVDGSWGAWSPPGPCSISCGEGLQLSTRTCDSPAPKYGGRFCDGTSVQTWVCQSPCPVDGFWSGWSSWGECSSSCIPRGRVPVRTRYRSCSNPAPSSRPPGKACQGDNHQIEDCNHTPHCPVDGGWGSWSPFSSCPVTCGVGLQLSHRTCDSPAAQHGGLPCPGEGRRTSICTTNVHCPVDGVWSEWSPWSQCKFPFRERDIRCKQLGGSQTRERTCLHRAHNGSICSGDTLTDRRVCYDVSKCYLEGSWEGWEPWNLCSPSCGEGSKRSRRRFCKPDFSDYSPTIGRQREKATFFGTPLADCVWKPEDGPKFETQPCVNVPPCPPTYDILATINL</sequence>
<comment type="subcellular location">
    <subcellularLocation>
        <location evidence="1">Secreted</location>
    </subcellularLocation>
</comment>
<dbReference type="InterPro" id="IPR049536">
    <property type="entry name" value="CFP_TSR-0"/>
</dbReference>
<dbReference type="Pfam" id="PF18487">
    <property type="entry name" value="TSR"/>
    <property type="match status" value="1"/>
</dbReference>
<comment type="caution">
    <text evidence="7">The sequence shown here is derived from an EMBL/GenBank/DDBJ whole genome shotgun (WGS) entry which is preliminary data.</text>
</comment>
<protein>
    <recommendedName>
        <fullName evidence="9">Properdin</fullName>
    </recommendedName>
</protein>
<reference evidence="7" key="1">
    <citation type="submission" date="2020-03" db="EMBL/GenBank/DDBJ databases">
        <authorList>
            <person name="Weist P."/>
        </authorList>
    </citation>
    <scope>NUCLEOTIDE SEQUENCE</scope>
</reference>
<keyword evidence="8" id="KW-1185">Reference proteome</keyword>
<dbReference type="InterPro" id="IPR000884">
    <property type="entry name" value="TSP1_rpt"/>
</dbReference>
<dbReference type="Proteomes" id="UP001153269">
    <property type="component" value="Unassembled WGS sequence"/>
</dbReference>
<evidence type="ECO:0000313" key="8">
    <source>
        <dbReference type="Proteomes" id="UP001153269"/>
    </source>
</evidence>
<evidence type="ECO:0008006" key="9">
    <source>
        <dbReference type="Google" id="ProtNLM"/>
    </source>
</evidence>
<gene>
    <name evidence="7" type="ORF">PLEPLA_LOCUS16471</name>
</gene>
<proteinExistence type="predicted"/>
<dbReference type="PANTHER" id="PTHR22906">
    <property type="entry name" value="PROPERDIN"/>
    <property type="match status" value="1"/>
</dbReference>
<dbReference type="Pfam" id="PF22195">
    <property type="entry name" value="TSP1_CFP_C"/>
    <property type="match status" value="1"/>
</dbReference>